<dbReference type="InterPro" id="IPR014729">
    <property type="entry name" value="Rossmann-like_a/b/a_fold"/>
</dbReference>
<dbReference type="AlphaFoldDB" id="X0T7H0"/>
<dbReference type="Pfam" id="PF00733">
    <property type="entry name" value="Asn_synthase"/>
    <property type="match status" value="1"/>
</dbReference>
<dbReference type="InterPro" id="IPR051786">
    <property type="entry name" value="ASN_synthetase/amidase"/>
</dbReference>
<dbReference type="EMBL" id="BARS01009251">
    <property type="protein sequence ID" value="GAF72005.1"/>
    <property type="molecule type" value="Genomic_DNA"/>
</dbReference>
<dbReference type="SUPFAM" id="SSF52402">
    <property type="entry name" value="Adenine nucleotide alpha hydrolases-like"/>
    <property type="match status" value="1"/>
</dbReference>
<dbReference type="GO" id="GO:0006529">
    <property type="term" value="P:asparagine biosynthetic process"/>
    <property type="evidence" value="ECO:0007669"/>
    <property type="project" value="InterPro"/>
</dbReference>
<protein>
    <recommendedName>
        <fullName evidence="1">Asparagine synthetase domain-containing protein</fullName>
    </recommendedName>
</protein>
<name>X0T7H0_9ZZZZ</name>
<dbReference type="CDD" id="cd01991">
    <property type="entry name" value="Asn_synthase_B_C"/>
    <property type="match status" value="1"/>
</dbReference>
<reference evidence="2" key="1">
    <citation type="journal article" date="2014" name="Front. Microbiol.">
        <title>High frequency of phylogenetically diverse reductive dehalogenase-homologous genes in deep subseafloor sedimentary metagenomes.</title>
        <authorList>
            <person name="Kawai M."/>
            <person name="Futagami T."/>
            <person name="Toyoda A."/>
            <person name="Takaki Y."/>
            <person name="Nishi S."/>
            <person name="Hori S."/>
            <person name="Arai W."/>
            <person name="Tsubouchi T."/>
            <person name="Morono Y."/>
            <person name="Uchiyama I."/>
            <person name="Ito T."/>
            <person name="Fujiyama A."/>
            <person name="Inagaki F."/>
            <person name="Takami H."/>
        </authorList>
    </citation>
    <scope>NUCLEOTIDE SEQUENCE</scope>
    <source>
        <strain evidence="2">Expedition CK06-06</strain>
    </source>
</reference>
<dbReference type="GO" id="GO:0005829">
    <property type="term" value="C:cytosol"/>
    <property type="evidence" value="ECO:0007669"/>
    <property type="project" value="TreeGrafter"/>
</dbReference>
<accession>X0T7H0</accession>
<evidence type="ECO:0000259" key="1">
    <source>
        <dbReference type="Pfam" id="PF00733"/>
    </source>
</evidence>
<sequence length="339" mass="39680">IGFADQSYDELDYARRIAQKFDTEHEEFVLSPQALELTEKLIHHLDEPLGDFSIFPTFLVSQMARKHVKAILSGDGGDELFAGYEHYQAQKLSRSPAFSPLHKILPPLVRKFPPSPKKKGLWNKLQRYCQGLEHSSDLRHFRWMMFLSQKNKESLYSGDLVSELGGINPLNQLEPFDGFFNRMDSFDKTTGELFLDLNTYLVDDILVKVDRMSMAASLETRVPLIDHKVAEFMFSLPGELKLKGLTTKWIFKKTMERLLPRENIYRRKEGFSIPIKHWLREDLKDLMLDSLSEDRIKHSGFFNYGTIKDMIDRHLQGKDNFSHQLWALMVFEIWKQQYL</sequence>
<dbReference type="PANTHER" id="PTHR43284">
    <property type="entry name" value="ASPARAGINE SYNTHETASE (GLUTAMINE-HYDROLYZING)"/>
    <property type="match status" value="1"/>
</dbReference>
<feature type="non-terminal residue" evidence="2">
    <location>
        <position position="1"/>
    </location>
</feature>
<proteinExistence type="predicted"/>
<evidence type="ECO:0000313" key="2">
    <source>
        <dbReference type="EMBL" id="GAF72005.1"/>
    </source>
</evidence>
<comment type="caution">
    <text evidence="2">The sequence shown here is derived from an EMBL/GenBank/DDBJ whole genome shotgun (WGS) entry which is preliminary data.</text>
</comment>
<dbReference type="Gene3D" id="3.40.50.620">
    <property type="entry name" value="HUPs"/>
    <property type="match status" value="1"/>
</dbReference>
<dbReference type="PANTHER" id="PTHR43284:SF1">
    <property type="entry name" value="ASPARAGINE SYNTHETASE"/>
    <property type="match status" value="1"/>
</dbReference>
<organism evidence="2">
    <name type="scientific">marine sediment metagenome</name>
    <dbReference type="NCBI Taxonomy" id="412755"/>
    <lineage>
        <taxon>unclassified sequences</taxon>
        <taxon>metagenomes</taxon>
        <taxon>ecological metagenomes</taxon>
    </lineage>
</organism>
<dbReference type="GO" id="GO:0004066">
    <property type="term" value="F:asparagine synthase (glutamine-hydrolyzing) activity"/>
    <property type="evidence" value="ECO:0007669"/>
    <property type="project" value="InterPro"/>
</dbReference>
<feature type="domain" description="Asparagine synthetase" evidence="1">
    <location>
        <begin position="1"/>
        <end position="335"/>
    </location>
</feature>
<gene>
    <name evidence="2" type="ORF">S01H1_17435</name>
</gene>
<dbReference type="InterPro" id="IPR001962">
    <property type="entry name" value="Asn_synthase"/>
</dbReference>